<evidence type="ECO:0000256" key="5">
    <source>
        <dbReference type="ARBA" id="ARBA00023180"/>
    </source>
</evidence>
<dbReference type="Proteomes" id="UP000727407">
    <property type="component" value="Unassembled WGS sequence"/>
</dbReference>
<dbReference type="GO" id="GO:0051787">
    <property type="term" value="F:misfolded protein binding"/>
    <property type="evidence" value="ECO:0007669"/>
    <property type="project" value="TreeGrafter"/>
</dbReference>
<evidence type="ECO:0000256" key="3">
    <source>
        <dbReference type="ARBA" id="ARBA00022525"/>
    </source>
</evidence>
<comment type="similarity">
    <text evidence="2">Belongs to the clusterin family.</text>
</comment>
<keyword evidence="3" id="KW-0964">Secreted</keyword>
<evidence type="ECO:0000313" key="6">
    <source>
        <dbReference type="EMBL" id="KAF5898996.1"/>
    </source>
</evidence>
<organism evidence="6 7">
    <name type="scientific">Clarias magur</name>
    <name type="common">Asian catfish</name>
    <name type="synonym">Macropteronotus magur</name>
    <dbReference type="NCBI Taxonomy" id="1594786"/>
    <lineage>
        <taxon>Eukaryota</taxon>
        <taxon>Metazoa</taxon>
        <taxon>Chordata</taxon>
        <taxon>Craniata</taxon>
        <taxon>Vertebrata</taxon>
        <taxon>Euteleostomi</taxon>
        <taxon>Actinopterygii</taxon>
        <taxon>Neopterygii</taxon>
        <taxon>Teleostei</taxon>
        <taxon>Ostariophysi</taxon>
        <taxon>Siluriformes</taxon>
        <taxon>Clariidae</taxon>
        <taxon>Clarias</taxon>
    </lineage>
</organism>
<dbReference type="OrthoDB" id="9894485at2759"/>
<keyword evidence="7" id="KW-1185">Reference proteome</keyword>
<reference evidence="6" key="1">
    <citation type="submission" date="2020-07" db="EMBL/GenBank/DDBJ databases">
        <title>Clarias magur genome sequencing, assembly and annotation.</title>
        <authorList>
            <person name="Kushwaha B."/>
            <person name="Kumar R."/>
            <person name="Das P."/>
            <person name="Joshi C.G."/>
            <person name="Kumar D."/>
            <person name="Nagpure N.S."/>
            <person name="Pandey M."/>
            <person name="Agarwal S."/>
            <person name="Srivastava S."/>
            <person name="Singh M."/>
            <person name="Sahoo L."/>
            <person name="Jayasankar P."/>
            <person name="Meher P.K."/>
            <person name="Koringa P.G."/>
            <person name="Iquebal M.A."/>
            <person name="Das S.P."/>
            <person name="Bit A."/>
            <person name="Patnaik S."/>
            <person name="Patel N."/>
            <person name="Shah T.M."/>
            <person name="Hinsu A."/>
            <person name="Jena J.K."/>
        </authorList>
    </citation>
    <scope>NUCLEOTIDE SEQUENCE</scope>
    <source>
        <strain evidence="6">CIFAMagur01</strain>
        <tissue evidence="6">Testis</tissue>
    </source>
</reference>
<dbReference type="Pfam" id="PF01093">
    <property type="entry name" value="Clusterin"/>
    <property type="match status" value="1"/>
</dbReference>
<evidence type="ECO:0000256" key="4">
    <source>
        <dbReference type="ARBA" id="ARBA00023157"/>
    </source>
</evidence>
<comment type="caution">
    <text evidence="6">The sequence shown here is derived from an EMBL/GenBank/DDBJ whole genome shotgun (WGS) entry which is preliminary data.</text>
</comment>
<keyword evidence="5" id="KW-0325">Glycoprotein</keyword>
<dbReference type="GO" id="GO:0005615">
    <property type="term" value="C:extracellular space"/>
    <property type="evidence" value="ECO:0007669"/>
    <property type="project" value="TreeGrafter"/>
</dbReference>
<evidence type="ECO:0000313" key="7">
    <source>
        <dbReference type="Proteomes" id="UP000727407"/>
    </source>
</evidence>
<feature type="non-terminal residue" evidence="6">
    <location>
        <position position="1"/>
    </location>
</feature>
<dbReference type="EMBL" id="QNUK01000182">
    <property type="protein sequence ID" value="KAF5898996.1"/>
    <property type="molecule type" value="Genomic_DNA"/>
</dbReference>
<evidence type="ECO:0000256" key="1">
    <source>
        <dbReference type="ARBA" id="ARBA00004613"/>
    </source>
</evidence>
<comment type="subcellular location">
    <subcellularLocation>
        <location evidence="1">Secreted</location>
    </subcellularLocation>
</comment>
<dbReference type="InterPro" id="IPR000753">
    <property type="entry name" value="Clusterin-like"/>
</dbReference>
<dbReference type="AlphaFoldDB" id="A0A8J4X2R8"/>
<accession>A0A8J4X2R8</accession>
<dbReference type="PANTHER" id="PTHR10970:SF2">
    <property type="entry name" value="CLUSTERIN-LIKE PROTEIN 1"/>
    <property type="match status" value="1"/>
</dbReference>
<evidence type="ECO:0000256" key="2">
    <source>
        <dbReference type="ARBA" id="ARBA00010069"/>
    </source>
</evidence>
<keyword evidence="4" id="KW-1015">Disulfide bond</keyword>
<protein>
    <submittedName>
        <fullName evidence="6">Clusterin-like protein 1</fullName>
    </submittedName>
</protein>
<dbReference type="PANTHER" id="PTHR10970">
    <property type="entry name" value="CLUSTERIN"/>
    <property type="match status" value="1"/>
</dbReference>
<sequence length="72" mass="8194">CPSMRELHIELNEVSELLDVAKEQYDEVLGIVQRHTVDTITWINDMAAQFGWVAELADGRVTNENVFSITTM</sequence>
<dbReference type="GO" id="GO:0005634">
    <property type="term" value="C:nucleus"/>
    <property type="evidence" value="ECO:0007669"/>
    <property type="project" value="TreeGrafter"/>
</dbReference>
<gene>
    <name evidence="6" type="ORF">DAT39_011283</name>
</gene>
<name>A0A8J4X2R8_CLAMG</name>
<proteinExistence type="inferred from homology"/>
<feature type="non-terminal residue" evidence="6">
    <location>
        <position position="72"/>
    </location>
</feature>